<evidence type="ECO:0000256" key="1">
    <source>
        <dbReference type="SAM" id="SignalP"/>
    </source>
</evidence>
<dbReference type="Proteomes" id="UP000198287">
    <property type="component" value="Unassembled WGS sequence"/>
</dbReference>
<dbReference type="OrthoDB" id="8299140at2759"/>
<comment type="caution">
    <text evidence="2">The sequence shown here is derived from an EMBL/GenBank/DDBJ whole genome shotgun (WGS) entry which is preliminary data.</text>
</comment>
<dbReference type="EMBL" id="LNIX01000005">
    <property type="protein sequence ID" value="OXA54568.1"/>
    <property type="molecule type" value="Genomic_DNA"/>
</dbReference>
<keyword evidence="3" id="KW-1185">Reference proteome</keyword>
<name>A0A226EBJ4_FOLCA</name>
<reference evidence="2 3" key="1">
    <citation type="submission" date="2015-12" db="EMBL/GenBank/DDBJ databases">
        <title>The genome of Folsomia candida.</title>
        <authorList>
            <person name="Faddeeva A."/>
            <person name="Derks M.F."/>
            <person name="Anvar Y."/>
            <person name="Smit S."/>
            <person name="Van Straalen N."/>
            <person name="Roelofs D."/>
        </authorList>
    </citation>
    <scope>NUCLEOTIDE SEQUENCE [LARGE SCALE GENOMIC DNA]</scope>
    <source>
        <strain evidence="2 3">VU population</strain>
        <tissue evidence="2">Whole body</tissue>
    </source>
</reference>
<accession>A0A226EBJ4</accession>
<keyword evidence="1" id="KW-0732">Signal</keyword>
<feature type="chain" id="PRO_5012872546" evidence="1">
    <location>
        <begin position="20"/>
        <end position="279"/>
    </location>
</feature>
<organism evidence="2 3">
    <name type="scientific">Folsomia candida</name>
    <name type="common">Springtail</name>
    <dbReference type="NCBI Taxonomy" id="158441"/>
    <lineage>
        <taxon>Eukaryota</taxon>
        <taxon>Metazoa</taxon>
        <taxon>Ecdysozoa</taxon>
        <taxon>Arthropoda</taxon>
        <taxon>Hexapoda</taxon>
        <taxon>Collembola</taxon>
        <taxon>Entomobryomorpha</taxon>
        <taxon>Isotomoidea</taxon>
        <taxon>Isotomidae</taxon>
        <taxon>Proisotominae</taxon>
        <taxon>Folsomia</taxon>
    </lineage>
</organism>
<evidence type="ECO:0000313" key="2">
    <source>
        <dbReference type="EMBL" id="OXA54568.1"/>
    </source>
</evidence>
<sequence>MGTSYVLFILQFCFLSCKPQVTPWIKIIPVFDILLENLGPCNIQIVHDEHNNHIDWFNLNQPARIKLYPGKNYENSSPVDIFQSRAQLDCKLIIFLCHHLLEPRHIKISGECKLIYWQYMAERGSIFHTAEGPKHSPFDGNAVMALVSTLNKINPGDFGLRTRSKAGIVFISPDNKYSVCTWYPLRWDDSKLKVVRERSNGMLWGTKTFQRNVSVYEIIRNIARPVLPWCYYEAHKIDLGKELRNPFDSEESNNMNLDYILPIVFVAAKENFTRSVMYW</sequence>
<gene>
    <name evidence="2" type="ORF">Fcan01_11703</name>
</gene>
<proteinExistence type="predicted"/>
<dbReference type="AlphaFoldDB" id="A0A226EBJ4"/>
<feature type="signal peptide" evidence="1">
    <location>
        <begin position="1"/>
        <end position="19"/>
    </location>
</feature>
<protein>
    <submittedName>
        <fullName evidence="2">Uncharacterized protein</fullName>
    </submittedName>
</protein>
<evidence type="ECO:0000313" key="3">
    <source>
        <dbReference type="Proteomes" id="UP000198287"/>
    </source>
</evidence>